<protein>
    <recommendedName>
        <fullName evidence="3">DUF1385 domain-containing protein</fullName>
    </recommendedName>
</protein>
<dbReference type="Pfam" id="PF07136">
    <property type="entry name" value="DUF1385"/>
    <property type="match status" value="1"/>
</dbReference>
<dbReference type="AlphaFoldDB" id="A0AAU7ASZ4"/>
<dbReference type="PANTHER" id="PTHR42867:SF1">
    <property type="entry name" value="MEMBRANE PROTEIN-RELATED"/>
    <property type="match status" value="1"/>
</dbReference>
<gene>
    <name evidence="2" type="ORF">DSM112329_01582</name>
</gene>
<name>A0AAU7ASZ4_9ACTN</name>
<dbReference type="PANTHER" id="PTHR42867">
    <property type="entry name" value="MEMBRANE PROTEIN-RELATED"/>
    <property type="match status" value="1"/>
</dbReference>
<reference evidence="2" key="1">
    <citation type="submission" date="2022-12" db="EMBL/GenBank/DDBJ databases">
        <title>Paraconexibacter alkalitolerans sp. nov. and Baekduia alba sp. nov., isolated from soil and emended description of the genera Paraconexibacter (Chun et al., 2020) and Baekduia (An et al., 2020).</title>
        <authorList>
            <person name="Vieira S."/>
            <person name="Huber K.J."/>
            <person name="Geppert A."/>
            <person name="Wolf J."/>
            <person name="Neumann-Schaal M."/>
            <person name="Muesken M."/>
            <person name="Overmann J."/>
        </authorList>
    </citation>
    <scope>NUCLEOTIDE SEQUENCE</scope>
    <source>
        <strain evidence="2">AEG42_29</strain>
    </source>
</reference>
<feature type="transmembrane region" description="Helical" evidence="1">
    <location>
        <begin position="234"/>
        <end position="251"/>
    </location>
</feature>
<feature type="transmembrane region" description="Helical" evidence="1">
    <location>
        <begin position="135"/>
        <end position="157"/>
    </location>
</feature>
<organism evidence="2">
    <name type="scientific">Paraconexibacter sp. AEG42_29</name>
    <dbReference type="NCBI Taxonomy" id="2997339"/>
    <lineage>
        <taxon>Bacteria</taxon>
        <taxon>Bacillati</taxon>
        <taxon>Actinomycetota</taxon>
        <taxon>Thermoleophilia</taxon>
        <taxon>Solirubrobacterales</taxon>
        <taxon>Paraconexibacteraceae</taxon>
        <taxon>Paraconexibacter</taxon>
    </lineage>
</organism>
<dbReference type="RefSeq" id="WP_354701272.1">
    <property type="nucleotide sequence ID" value="NZ_CP114014.1"/>
</dbReference>
<keyword evidence="1" id="KW-0472">Membrane</keyword>
<dbReference type="KEGG" id="parq:DSM112329_01582"/>
<sequence length="345" mass="37291">MAVDEGTTAPAVGAGADGQLTAQRDAPLGGQAVLEGVMMRGVSAWAVAVRLPTDEQLAARARREKPDPTEAALGDIEVHLHRKTSVLARRRLLRIPVLRGVVALGESLGIGFKALNISVNRTLGEEDEEITGPMWVLTVTLALLMSVVLFFVIPVALTSLVKDQLGSALLFWLVEGVLRTAIFLGYLVAVSRLRDLRRLFEYHGAEHKTISCYEAGLELTPENAQRFSRLHPRCGTSFLLIVMIVAIFAFAPVGLPAWYLLVATRVLGVPLIAGLSFEIIKLTGRHRQAGWAKVVMWPGMQLQKLTTREPDLDQLAVAIAALNAVLETQDEGASADDLVGVEVVA</sequence>
<evidence type="ECO:0000313" key="2">
    <source>
        <dbReference type="EMBL" id="XAY04746.1"/>
    </source>
</evidence>
<evidence type="ECO:0000256" key="1">
    <source>
        <dbReference type="SAM" id="Phobius"/>
    </source>
</evidence>
<accession>A0AAU7ASZ4</accession>
<keyword evidence="1" id="KW-0812">Transmembrane</keyword>
<dbReference type="EMBL" id="CP114014">
    <property type="protein sequence ID" value="XAY04746.1"/>
    <property type="molecule type" value="Genomic_DNA"/>
</dbReference>
<evidence type="ECO:0008006" key="3">
    <source>
        <dbReference type="Google" id="ProtNLM"/>
    </source>
</evidence>
<dbReference type="InterPro" id="IPR010787">
    <property type="entry name" value="DUF1385"/>
</dbReference>
<keyword evidence="1" id="KW-1133">Transmembrane helix</keyword>
<feature type="transmembrane region" description="Helical" evidence="1">
    <location>
        <begin position="257"/>
        <end position="277"/>
    </location>
</feature>
<feature type="transmembrane region" description="Helical" evidence="1">
    <location>
        <begin position="169"/>
        <end position="189"/>
    </location>
</feature>
<proteinExistence type="predicted"/>